<dbReference type="STRING" id="1477437.SAMN05444682_11633"/>
<keyword evidence="2" id="KW-1185">Reference proteome</keyword>
<evidence type="ECO:0000313" key="2">
    <source>
        <dbReference type="Proteomes" id="UP000198670"/>
    </source>
</evidence>
<dbReference type="Proteomes" id="UP000198670">
    <property type="component" value="Unassembled WGS sequence"/>
</dbReference>
<reference evidence="1 2" key="1">
    <citation type="submission" date="2016-10" db="EMBL/GenBank/DDBJ databases">
        <authorList>
            <person name="de Groot N.N."/>
        </authorList>
    </citation>
    <scope>NUCLEOTIDE SEQUENCE [LARGE SCALE GENOMIC DNA]</scope>
    <source>
        <strain evidence="1 2">RK1</strain>
    </source>
</reference>
<dbReference type="AlphaFoldDB" id="A0A1I3VAQ3"/>
<protein>
    <submittedName>
        <fullName evidence="1">Uncharacterized protein</fullName>
    </submittedName>
</protein>
<organism evidence="1 2">
    <name type="scientific">Parapedobacter indicus</name>
    <dbReference type="NCBI Taxonomy" id="1477437"/>
    <lineage>
        <taxon>Bacteria</taxon>
        <taxon>Pseudomonadati</taxon>
        <taxon>Bacteroidota</taxon>
        <taxon>Sphingobacteriia</taxon>
        <taxon>Sphingobacteriales</taxon>
        <taxon>Sphingobacteriaceae</taxon>
        <taxon>Parapedobacter</taxon>
    </lineage>
</organism>
<gene>
    <name evidence="1" type="ORF">SAMN05444682_11633</name>
</gene>
<sequence length="83" mass="9221">MDKRINKINLPFTVQFTDPVTGKSCVASIHHETETFDVDLGAVQISLINNGDNSWSSVENSLDQETINEIGMAIEAHYTMLKP</sequence>
<proteinExistence type="predicted"/>
<evidence type="ECO:0000313" key="1">
    <source>
        <dbReference type="EMBL" id="SFJ92282.1"/>
    </source>
</evidence>
<dbReference type="EMBL" id="FOQO01000016">
    <property type="protein sequence ID" value="SFJ92282.1"/>
    <property type="molecule type" value="Genomic_DNA"/>
</dbReference>
<dbReference type="RefSeq" id="WP_090632311.1">
    <property type="nucleotide sequence ID" value="NZ_FOQO01000016.1"/>
</dbReference>
<name>A0A1I3VAQ3_9SPHI</name>
<accession>A0A1I3VAQ3</accession>